<evidence type="ECO:0000313" key="2">
    <source>
        <dbReference type="EMBL" id="CAH3197002.1"/>
    </source>
</evidence>
<protein>
    <submittedName>
        <fullName evidence="2">Uncharacterized protein</fullName>
    </submittedName>
</protein>
<gene>
    <name evidence="2" type="ORF">PEVE_00034152</name>
</gene>
<feature type="region of interest" description="Disordered" evidence="1">
    <location>
        <begin position="56"/>
        <end position="83"/>
    </location>
</feature>
<sequence>MIFKLEAQQGIYTVHSEEEAEIILPSESGTVLVEDFSKTYVVNGEPVVSVIPPQSPSTSLGIPISYQQPRSKTNPPPGNGRFERPTFKVVKSQGWKKSFMVVEITSSGHVFDKYQVHINLKEETASVPVIEEMLKEQLGFDIRVLDSKYLPIMAGEKTTGKRCAQFWRSSRKILVAKKTEIAKLKKRKGKIKKAAKTGDILERLRRIVSDDSEEEDDFVDTGPVSFSERPFKTSLSRNSPEEEVAKVLKSIFKCPFV</sequence>
<evidence type="ECO:0000313" key="3">
    <source>
        <dbReference type="Proteomes" id="UP001159427"/>
    </source>
</evidence>
<organism evidence="2 3">
    <name type="scientific">Porites evermanni</name>
    <dbReference type="NCBI Taxonomy" id="104178"/>
    <lineage>
        <taxon>Eukaryota</taxon>
        <taxon>Metazoa</taxon>
        <taxon>Cnidaria</taxon>
        <taxon>Anthozoa</taxon>
        <taxon>Hexacorallia</taxon>
        <taxon>Scleractinia</taxon>
        <taxon>Fungiina</taxon>
        <taxon>Poritidae</taxon>
        <taxon>Porites</taxon>
    </lineage>
</organism>
<keyword evidence="3" id="KW-1185">Reference proteome</keyword>
<comment type="caution">
    <text evidence="2">The sequence shown here is derived from an EMBL/GenBank/DDBJ whole genome shotgun (WGS) entry which is preliminary data.</text>
</comment>
<accession>A0ABN8T146</accession>
<reference evidence="2 3" key="1">
    <citation type="submission" date="2022-05" db="EMBL/GenBank/DDBJ databases">
        <authorList>
            <consortium name="Genoscope - CEA"/>
            <person name="William W."/>
        </authorList>
    </citation>
    <scope>NUCLEOTIDE SEQUENCE [LARGE SCALE GENOMIC DNA]</scope>
</reference>
<dbReference type="Proteomes" id="UP001159427">
    <property type="component" value="Unassembled WGS sequence"/>
</dbReference>
<proteinExistence type="predicted"/>
<evidence type="ECO:0000256" key="1">
    <source>
        <dbReference type="SAM" id="MobiDB-lite"/>
    </source>
</evidence>
<dbReference type="EMBL" id="CALNXI010005127">
    <property type="protein sequence ID" value="CAH3197002.1"/>
    <property type="molecule type" value="Genomic_DNA"/>
</dbReference>
<name>A0ABN8T146_9CNID</name>